<evidence type="ECO:0000256" key="2">
    <source>
        <dbReference type="ARBA" id="ARBA00022801"/>
    </source>
</evidence>
<keyword evidence="5" id="KW-1185">Reference proteome</keyword>
<dbReference type="eggNOG" id="COG0824">
    <property type="taxonomic scope" value="Bacteria"/>
</dbReference>
<dbReference type="AlphaFoldDB" id="A0A017TFQ3"/>
<reference evidence="4 5" key="1">
    <citation type="submission" date="2013-05" db="EMBL/GenBank/DDBJ databases">
        <title>Genome assembly of Chondromyces apiculatus DSM 436.</title>
        <authorList>
            <person name="Sharma G."/>
            <person name="Khatri I."/>
            <person name="Kaur C."/>
            <person name="Mayilraj S."/>
            <person name="Subramanian S."/>
        </authorList>
    </citation>
    <scope>NUCLEOTIDE SEQUENCE [LARGE SCALE GENOMIC DNA]</scope>
    <source>
        <strain evidence="4 5">DSM 436</strain>
    </source>
</reference>
<evidence type="ECO:0000256" key="1">
    <source>
        <dbReference type="ARBA" id="ARBA00005953"/>
    </source>
</evidence>
<evidence type="ECO:0000313" key="4">
    <source>
        <dbReference type="EMBL" id="EYF08034.1"/>
    </source>
</evidence>
<dbReference type="GO" id="GO:0047617">
    <property type="term" value="F:fatty acyl-CoA hydrolase activity"/>
    <property type="evidence" value="ECO:0007669"/>
    <property type="project" value="TreeGrafter"/>
</dbReference>
<dbReference type="PANTHER" id="PTHR31793">
    <property type="entry name" value="4-HYDROXYBENZOYL-COA THIOESTERASE FAMILY MEMBER"/>
    <property type="match status" value="1"/>
</dbReference>
<dbReference type="CDD" id="cd00586">
    <property type="entry name" value="4HBT"/>
    <property type="match status" value="1"/>
</dbReference>
<name>A0A017TFQ3_9BACT</name>
<dbReference type="PANTHER" id="PTHR31793:SF27">
    <property type="entry name" value="NOVEL THIOESTERASE SUPERFAMILY DOMAIN AND SAPOSIN A-TYPE DOMAIN CONTAINING PROTEIN (0610012H03RIK)"/>
    <property type="match status" value="1"/>
</dbReference>
<proteinExistence type="inferred from homology"/>
<dbReference type="InterPro" id="IPR050563">
    <property type="entry name" value="4-hydroxybenzoyl-CoA_TE"/>
</dbReference>
<dbReference type="InterPro" id="IPR029069">
    <property type="entry name" value="HotDog_dom_sf"/>
</dbReference>
<dbReference type="SUPFAM" id="SSF54637">
    <property type="entry name" value="Thioesterase/thiol ester dehydrase-isomerase"/>
    <property type="match status" value="1"/>
</dbReference>
<dbReference type="Proteomes" id="UP000019678">
    <property type="component" value="Unassembled WGS sequence"/>
</dbReference>
<gene>
    <name evidence="4" type="ORF">CAP_7056</name>
</gene>
<accession>A0A017TFQ3</accession>
<comment type="similarity">
    <text evidence="1">Belongs to the 4-hydroxybenzoyl-CoA thioesterase family.</text>
</comment>
<dbReference type="RefSeq" id="WP_231511140.1">
    <property type="nucleotide sequence ID" value="NZ_ASRX01000006.1"/>
</dbReference>
<evidence type="ECO:0000256" key="3">
    <source>
        <dbReference type="SAM" id="MobiDB-lite"/>
    </source>
</evidence>
<dbReference type="Gene3D" id="3.10.129.10">
    <property type="entry name" value="Hotdog Thioesterase"/>
    <property type="match status" value="1"/>
</dbReference>
<feature type="compositionally biased region" description="Low complexity" evidence="3">
    <location>
        <begin position="1"/>
        <end position="36"/>
    </location>
</feature>
<keyword evidence="2" id="KW-0378">Hydrolase</keyword>
<organism evidence="4 5">
    <name type="scientific">Chondromyces apiculatus DSM 436</name>
    <dbReference type="NCBI Taxonomy" id="1192034"/>
    <lineage>
        <taxon>Bacteria</taxon>
        <taxon>Pseudomonadati</taxon>
        <taxon>Myxococcota</taxon>
        <taxon>Polyangia</taxon>
        <taxon>Polyangiales</taxon>
        <taxon>Polyangiaceae</taxon>
        <taxon>Chondromyces</taxon>
    </lineage>
</organism>
<dbReference type="Pfam" id="PF13279">
    <property type="entry name" value="4HBT_2"/>
    <property type="match status" value="1"/>
</dbReference>
<feature type="region of interest" description="Disordered" evidence="3">
    <location>
        <begin position="1"/>
        <end position="41"/>
    </location>
</feature>
<comment type="caution">
    <text evidence="4">The sequence shown here is derived from an EMBL/GenBank/DDBJ whole genome shotgun (WGS) entry which is preliminary data.</text>
</comment>
<dbReference type="EMBL" id="ASRX01000006">
    <property type="protein sequence ID" value="EYF08034.1"/>
    <property type="molecule type" value="Genomic_DNA"/>
</dbReference>
<evidence type="ECO:0000313" key="5">
    <source>
        <dbReference type="Proteomes" id="UP000019678"/>
    </source>
</evidence>
<protein>
    <submittedName>
        <fullName evidence="4">Putative 4-hydroxybenzoyl-CoA thioesterase</fullName>
    </submittedName>
</protein>
<dbReference type="STRING" id="1192034.CAP_7056"/>
<sequence length="181" mass="19823">MHLMTDPATPATDPATPATDPATPATDPATPATDASAPRRDHYPHRVVVPTRWLDNDVYGHVNNVVYYAYFDAIINRYLITEGGLDIATGPIIGLVVESHCRFRRPLTFPEDIDAGLRIGKLGRTSVRYELALFSQGEPDAAAEGWVVHVFVDRQTRRPAPLPDPIRAALTRLVALAPPQP</sequence>